<evidence type="ECO:0000259" key="1">
    <source>
        <dbReference type="Pfam" id="PF01966"/>
    </source>
</evidence>
<keyword evidence="3" id="KW-1185">Reference proteome</keyword>
<sequence>MEFHDVLHGHIVIEHPEVKDMVRDLISSTELQRLRNMRQMNFDVPLIQELGRSRRLPHSIGVAHVALTLAQQGQLTVKEIKELVAAALLHDAAIPPYGHLVETEFKQNKIKKFDHADILKSFIFGTFPDRNSFTEILPKRQLEVNKVLNRHDVDPDKVFELVAPHGNKKSPIAADVDLDNIDNVHRMAVLLGWKNAKENTKKLLDATKLNSLKQMRFTTEAVEPLRNWLDFREKIYTLIIAHPECIPHNALQSDLVESAVINGVISNDNWYLSEPEFEDNLRKNEKTKDLAEQLISGCNYSFIDYVWIKNIDTQEKLKNSDVKRKMSESIDFELNDTGYFIWSEKGLISREINWLDENGKKHRLGENSKSCMIALVKKTPGGKATNDQKSKWREAVVAEFECLAKTRRFDLAFPEDYSGSYFSRGTNEFELKLQ</sequence>
<dbReference type="GO" id="GO:0006203">
    <property type="term" value="P:dGTP catabolic process"/>
    <property type="evidence" value="ECO:0007669"/>
    <property type="project" value="TreeGrafter"/>
</dbReference>
<dbReference type="PANTHER" id="PTHR11373">
    <property type="entry name" value="DEOXYNUCLEOSIDE TRIPHOSPHATE TRIPHOSPHOHYDROLASE"/>
    <property type="match status" value="1"/>
</dbReference>
<dbReference type="AlphaFoldDB" id="A0A545TUY9"/>
<dbReference type="PANTHER" id="PTHR11373:SF4">
    <property type="entry name" value="DEOXYNUCLEOSIDE TRIPHOSPHATE TRIPHOSPHOHYDROLASE SAMHD1"/>
    <property type="match status" value="1"/>
</dbReference>
<reference evidence="2 3" key="1">
    <citation type="submission" date="2019-06" db="EMBL/GenBank/DDBJ databases">
        <title>Whole genome sequence for Cellvibrionaceae sp. R142.</title>
        <authorList>
            <person name="Wang G."/>
        </authorList>
    </citation>
    <scope>NUCLEOTIDE SEQUENCE [LARGE SCALE GENOMIC DNA]</scope>
    <source>
        <strain evidence="2 3">R142</strain>
    </source>
</reference>
<protein>
    <submittedName>
        <fullName evidence="2">HD domain-containing protein</fullName>
    </submittedName>
</protein>
<dbReference type="RefSeq" id="WP_142904086.1">
    <property type="nucleotide sequence ID" value="NZ_ML660091.1"/>
</dbReference>
<evidence type="ECO:0000313" key="3">
    <source>
        <dbReference type="Proteomes" id="UP000319732"/>
    </source>
</evidence>
<organism evidence="2 3">
    <name type="scientific">Exilibacterium tricleocarpae</name>
    <dbReference type="NCBI Taxonomy" id="2591008"/>
    <lineage>
        <taxon>Bacteria</taxon>
        <taxon>Pseudomonadati</taxon>
        <taxon>Pseudomonadota</taxon>
        <taxon>Gammaproteobacteria</taxon>
        <taxon>Cellvibrionales</taxon>
        <taxon>Cellvibrionaceae</taxon>
        <taxon>Exilibacterium</taxon>
    </lineage>
</organism>
<dbReference type="InterPro" id="IPR050135">
    <property type="entry name" value="dGTPase-like"/>
</dbReference>
<gene>
    <name evidence="2" type="ORF">FKG94_10080</name>
</gene>
<dbReference type="Gene3D" id="1.10.3210.10">
    <property type="entry name" value="Hypothetical protein af1432"/>
    <property type="match status" value="1"/>
</dbReference>
<dbReference type="SUPFAM" id="SSF109604">
    <property type="entry name" value="HD-domain/PDEase-like"/>
    <property type="match status" value="1"/>
</dbReference>
<proteinExistence type="predicted"/>
<dbReference type="CDD" id="cd00077">
    <property type="entry name" value="HDc"/>
    <property type="match status" value="1"/>
</dbReference>
<feature type="domain" description="HD" evidence="1">
    <location>
        <begin position="57"/>
        <end position="187"/>
    </location>
</feature>
<dbReference type="OrthoDB" id="7066952at2"/>
<name>A0A545TUY9_9GAMM</name>
<dbReference type="Pfam" id="PF01966">
    <property type="entry name" value="HD"/>
    <property type="match status" value="1"/>
</dbReference>
<accession>A0A545TUY9</accession>
<comment type="caution">
    <text evidence="2">The sequence shown here is derived from an EMBL/GenBank/DDBJ whole genome shotgun (WGS) entry which is preliminary data.</text>
</comment>
<dbReference type="Proteomes" id="UP000319732">
    <property type="component" value="Unassembled WGS sequence"/>
</dbReference>
<dbReference type="InterPro" id="IPR006674">
    <property type="entry name" value="HD_domain"/>
</dbReference>
<dbReference type="GO" id="GO:0008832">
    <property type="term" value="F:dGTPase activity"/>
    <property type="evidence" value="ECO:0007669"/>
    <property type="project" value="TreeGrafter"/>
</dbReference>
<dbReference type="InterPro" id="IPR003607">
    <property type="entry name" value="HD/PDEase_dom"/>
</dbReference>
<dbReference type="EMBL" id="VHSG01000009">
    <property type="protein sequence ID" value="TQV81034.1"/>
    <property type="molecule type" value="Genomic_DNA"/>
</dbReference>
<evidence type="ECO:0000313" key="2">
    <source>
        <dbReference type="EMBL" id="TQV81034.1"/>
    </source>
</evidence>